<dbReference type="Proteomes" id="UP000177625">
    <property type="component" value="Unassembled WGS sequence"/>
</dbReference>
<dbReference type="InterPro" id="IPR036928">
    <property type="entry name" value="AS_sf"/>
</dbReference>
<dbReference type="InterPro" id="IPR023631">
    <property type="entry name" value="Amidase_dom"/>
</dbReference>
<evidence type="ECO:0000259" key="1">
    <source>
        <dbReference type="Pfam" id="PF01425"/>
    </source>
</evidence>
<feature type="domain" description="Amidase" evidence="1">
    <location>
        <begin position="8"/>
        <end position="121"/>
    </location>
</feature>
<evidence type="ECO:0000313" key="2">
    <source>
        <dbReference type="EMBL" id="CZT46919.1"/>
    </source>
</evidence>
<accession>A0A1E1MCT8</accession>
<name>A0A1E1MCT8_RHYSE</name>
<dbReference type="Pfam" id="PF01425">
    <property type="entry name" value="Amidase"/>
    <property type="match status" value="1"/>
</dbReference>
<dbReference type="AlphaFoldDB" id="A0A1E1MCT8"/>
<sequence length="128" mass="13380">MAKGASLGQPTSAGTYALRNATALKDSFLVAQARRARLIILVEADVGETDGNNEVNNRVQKILTPPINVKSTHDLAVSVSVGFALFSISTETLGSTSCPVSFTSKNALRSSKGLSSCSGIYFANFHGS</sequence>
<dbReference type="EMBL" id="FJVC01000272">
    <property type="protein sequence ID" value="CZT46919.1"/>
    <property type="molecule type" value="Genomic_DNA"/>
</dbReference>
<reference evidence="3" key="1">
    <citation type="submission" date="2016-03" db="EMBL/GenBank/DDBJ databases">
        <authorList>
            <person name="Guldener U."/>
        </authorList>
    </citation>
    <scope>NUCLEOTIDE SEQUENCE [LARGE SCALE GENOMIC DNA]</scope>
</reference>
<evidence type="ECO:0000313" key="3">
    <source>
        <dbReference type="Proteomes" id="UP000177625"/>
    </source>
</evidence>
<gene>
    <name evidence="2" type="ORF">RSE6_07432</name>
</gene>
<dbReference type="SUPFAM" id="SSF75304">
    <property type="entry name" value="Amidase signature (AS) enzymes"/>
    <property type="match status" value="1"/>
</dbReference>
<keyword evidence="3" id="KW-1185">Reference proteome</keyword>
<organism evidence="2 3">
    <name type="scientific">Rhynchosporium secalis</name>
    <name type="common">Barley scald fungus</name>
    <dbReference type="NCBI Taxonomy" id="38038"/>
    <lineage>
        <taxon>Eukaryota</taxon>
        <taxon>Fungi</taxon>
        <taxon>Dikarya</taxon>
        <taxon>Ascomycota</taxon>
        <taxon>Pezizomycotina</taxon>
        <taxon>Leotiomycetes</taxon>
        <taxon>Helotiales</taxon>
        <taxon>Ploettnerulaceae</taxon>
        <taxon>Rhynchosporium</taxon>
    </lineage>
</organism>
<dbReference type="Gene3D" id="3.90.1300.10">
    <property type="entry name" value="Amidase signature (AS) domain"/>
    <property type="match status" value="1"/>
</dbReference>
<protein>
    <recommendedName>
        <fullName evidence="1">Amidase domain-containing protein</fullName>
    </recommendedName>
</protein>
<proteinExistence type="predicted"/>